<gene>
    <name evidence="1" type="ORF">GRI47_03225</name>
</gene>
<dbReference type="AlphaFoldDB" id="A0A844Y7N8"/>
<proteinExistence type="predicted"/>
<evidence type="ECO:0000313" key="2">
    <source>
        <dbReference type="Proteomes" id="UP000430272"/>
    </source>
</evidence>
<dbReference type="Proteomes" id="UP000430272">
    <property type="component" value="Unassembled WGS sequence"/>
</dbReference>
<dbReference type="RefSeq" id="WP_160659921.1">
    <property type="nucleotide sequence ID" value="NZ_BAABDV010000001.1"/>
</dbReference>
<dbReference type="EMBL" id="WTYD01000001">
    <property type="protein sequence ID" value="MXO53022.1"/>
    <property type="molecule type" value="Genomic_DNA"/>
</dbReference>
<organism evidence="1 2">
    <name type="scientific">Qipengyuania pelagi</name>
    <dbReference type="NCBI Taxonomy" id="994320"/>
    <lineage>
        <taxon>Bacteria</taxon>
        <taxon>Pseudomonadati</taxon>
        <taxon>Pseudomonadota</taxon>
        <taxon>Alphaproteobacteria</taxon>
        <taxon>Sphingomonadales</taxon>
        <taxon>Erythrobacteraceae</taxon>
        <taxon>Qipengyuania</taxon>
    </lineage>
</organism>
<protein>
    <submittedName>
        <fullName evidence="1">Uncharacterized protein</fullName>
    </submittedName>
</protein>
<accession>A0A844Y7N8</accession>
<keyword evidence="2" id="KW-1185">Reference proteome</keyword>
<reference evidence="1 2" key="1">
    <citation type="submission" date="2019-12" db="EMBL/GenBank/DDBJ databases">
        <title>Genomic-based taxomic classification of the family Erythrobacteraceae.</title>
        <authorList>
            <person name="Xu L."/>
        </authorList>
    </citation>
    <scope>NUCLEOTIDE SEQUENCE [LARGE SCALE GENOMIC DNA]</scope>
    <source>
        <strain evidence="1 2">JCM 17468</strain>
    </source>
</reference>
<evidence type="ECO:0000313" key="1">
    <source>
        <dbReference type="EMBL" id="MXO53022.1"/>
    </source>
</evidence>
<sequence length="80" mass="8478">MPYLPRFLSSHGAWNHSRHARNPELLADNPAAAQRYLRMVAAVGGVPDVGDAVDDLVLEALQDAFGENGAGVPVVGRGRS</sequence>
<name>A0A844Y7N8_9SPHN</name>
<comment type="caution">
    <text evidence="1">The sequence shown here is derived from an EMBL/GenBank/DDBJ whole genome shotgun (WGS) entry which is preliminary data.</text>
</comment>